<feature type="modified residue" description="4-aspartylphosphate" evidence="6">
    <location>
        <position position="51"/>
    </location>
</feature>
<evidence type="ECO:0000259" key="8">
    <source>
        <dbReference type="PROSITE" id="PS50110"/>
    </source>
</evidence>
<comment type="caution">
    <text evidence="10">The sequence shown here is derived from an EMBL/GenBank/DDBJ whole genome shotgun (WGS) entry which is preliminary data.</text>
</comment>
<dbReference type="SMART" id="SM00448">
    <property type="entry name" value="REC"/>
    <property type="match status" value="1"/>
</dbReference>
<keyword evidence="3" id="KW-0805">Transcription regulation</keyword>
<sequence length="232" mass="26829">MRILIIEDDQVIARLLKDYLIQWHYEVEIVTDSDRILDNFQAFEPHLILLDVNLPHYNGYYWCQEIRQLSQLPIIFISSRDEAIDKVLAMQMGGDDFITKPIELPVLVAKIQALLRRSYDFKLSSPLLTYQGLELKATRSQLTYQDQSLNLTKTELQIIQTLIKAQGDWVSREQLIEACWLGQDYIDDNTLAVNIHRLRKKLAQLGLDGLIQTKKGMGYGLASVEDEDESIF</sequence>
<dbReference type="Proteomes" id="UP000004465">
    <property type="component" value="Unassembled WGS sequence"/>
</dbReference>
<dbReference type="AlphaFoldDB" id="K1LAG2"/>
<dbReference type="Pfam" id="PF00486">
    <property type="entry name" value="Trans_reg_C"/>
    <property type="match status" value="1"/>
</dbReference>
<dbReference type="GO" id="GO:0032993">
    <property type="term" value="C:protein-DNA complex"/>
    <property type="evidence" value="ECO:0007669"/>
    <property type="project" value="TreeGrafter"/>
</dbReference>
<name>K1LAG2_9LACT</name>
<keyword evidence="4 7" id="KW-0238">DNA-binding</keyword>
<dbReference type="PROSITE" id="PS50110">
    <property type="entry name" value="RESPONSE_REGULATORY"/>
    <property type="match status" value="1"/>
</dbReference>
<evidence type="ECO:0000256" key="6">
    <source>
        <dbReference type="PROSITE-ProRule" id="PRU00169"/>
    </source>
</evidence>
<dbReference type="PANTHER" id="PTHR48111:SF43">
    <property type="entry name" value="STAGE 0 SPORULATION PROTEIN A HOMOLOG"/>
    <property type="match status" value="1"/>
</dbReference>
<evidence type="ECO:0000256" key="1">
    <source>
        <dbReference type="ARBA" id="ARBA00022553"/>
    </source>
</evidence>
<dbReference type="GO" id="GO:0000156">
    <property type="term" value="F:phosphorelay response regulator activity"/>
    <property type="evidence" value="ECO:0007669"/>
    <property type="project" value="TreeGrafter"/>
</dbReference>
<evidence type="ECO:0000256" key="5">
    <source>
        <dbReference type="ARBA" id="ARBA00023163"/>
    </source>
</evidence>
<dbReference type="SUPFAM" id="SSF52172">
    <property type="entry name" value="CheY-like"/>
    <property type="match status" value="1"/>
</dbReference>
<feature type="DNA-binding region" description="OmpR/PhoB-type" evidence="7">
    <location>
        <begin position="125"/>
        <end position="223"/>
    </location>
</feature>
<evidence type="ECO:0000313" key="11">
    <source>
        <dbReference type="Proteomes" id="UP000004465"/>
    </source>
</evidence>
<dbReference type="InterPro" id="IPR001867">
    <property type="entry name" value="OmpR/PhoB-type_DNA-bd"/>
</dbReference>
<reference evidence="10 11" key="1">
    <citation type="submission" date="2012-07" db="EMBL/GenBank/DDBJ databases">
        <title>The Genome Sequence of Facklamia hominis CCUG 36813.</title>
        <authorList>
            <consortium name="The Broad Institute Genome Sequencing Platform"/>
            <person name="Earl A."/>
            <person name="Ward D."/>
            <person name="Feldgarden M."/>
            <person name="Gevers D."/>
            <person name="Huys G."/>
            <person name="Walker B."/>
            <person name="Young S.K."/>
            <person name="Zeng Q."/>
            <person name="Gargeya S."/>
            <person name="Fitzgerald M."/>
            <person name="Haas B."/>
            <person name="Abouelleil A."/>
            <person name="Alvarado L."/>
            <person name="Arachchi H.M."/>
            <person name="Berlin A.M."/>
            <person name="Chapman S.B."/>
            <person name="Goldberg J."/>
            <person name="Griggs A."/>
            <person name="Gujja S."/>
            <person name="Hansen M."/>
            <person name="Howarth C."/>
            <person name="Imamovic A."/>
            <person name="Larimer J."/>
            <person name="McCowen C."/>
            <person name="Montmayeur A."/>
            <person name="Murphy C."/>
            <person name="Neiman D."/>
            <person name="Pearson M."/>
            <person name="Priest M."/>
            <person name="Roberts A."/>
            <person name="Saif S."/>
            <person name="Shea T."/>
            <person name="Sisk P."/>
            <person name="Sykes S."/>
            <person name="Wortman J."/>
            <person name="Nusbaum C."/>
            <person name="Birren B."/>
        </authorList>
    </citation>
    <scope>NUCLEOTIDE SEQUENCE [LARGE SCALE GENOMIC DNA]</scope>
    <source>
        <strain evidence="10 11">CCUG 36813</strain>
    </source>
</reference>
<dbReference type="PATRIC" id="fig|883111.3.peg.1568"/>
<dbReference type="EMBL" id="AGZD01000012">
    <property type="protein sequence ID" value="EKB53470.1"/>
    <property type="molecule type" value="Genomic_DNA"/>
</dbReference>
<gene>
    <name evidence="10" type="ORF">HMPREF9706_01548</name>
</gene>
<dbReference type="InterPro" id="IPR016032">
    <property type="entry name" value="Sig_transdc_resp-reg_C-effctor"/>
</dbReference>
<protein>
    <submittedName>
        <fullName evidence="10">Uncharacterized protein</fullName>
    </submittedName>
</protein>
<dbReference type="GO" id="GO:0005829">
    <property type="term" value="C:cytosol"/>
    <property type="evidence" value="ECO:0007669"/>
    <property type="project" value="TreeGrafter"/>
</dbReference>
<dbReference type="Pfam" id="PF00072">
    <property type="entry name" value="Response_reg"/>
    <property type="match status" value="1"/>
</dbReference>
<keyword evidence="5" id="KW-0804">Transcription</keyword>
<accession>K1LAG2</accession>
<dbReference type="OrthoDB" id="9790442at2"/>
<dbReference type="PROSITE" id="PS51755">
    <property type="entry name" value="OMPR_PHOB"/>
    <property type="match status" value="1"/>
</dbReference>
<feature type="domain" description="Response regulatory" evidence="8">
    <location>
        <begin position="2"/>
        <end position="115"/>
    </location>
</feature>
<evidence type="ECO:0000256" key="2">
    <source>
        <dbReference type="ARBA" id="ARBA00023012"/>
    </source>
</evidence>
<evidence type="ECO:0000256" key="4">
    <source>
        <dbReference type="ARBA" id="ARBA00023125"/>
    </source>
</evidence>
<dbReference type="InterPro" id="IPR036388">
    <property type="entry name" value="WH-like_DNA-bd_sf"/>
</dbReference>
<keyword evidence="2" id="KW-0902">Two-component regulatory system</keyword>
<evidence type="ECO:0000256" key="3">
    <source>
        <dbReference type="ARBA" id="ARBA00023015"/>
    </source>
</evidence>
<dbReference type="Gene3D" id="6.10.250.690">
    <property type="match status" value="1"/>
</dbReference>
<dbReference type="SMART" id="SM00862">
    <property type="entry name" value="Trans_reg_C"/>
    <property type="match status" value="1"/>
</dbReference>
<organism evidence="10 11">
    <name type="scientific">Facklamia hominis CCUG 36813</name>
    <dbReference type="NCBI Taxonomy" id="883111"/>
    <lineage>
        <taxon>Bacteria</taxon>
        <taxon>Bacillati</taxon>
        <taxon>Bacillota</taxon>
        <taxon>Bacilli</taxon>
        <taxon>Lactobacillales</taxon>
        <taxon>Aerococcaceae</taxon>
        <taxon>Facklamia</taxon>
    </lineage>
</organism>
<dbReference type="Gene3D" id="1.10.10.10">
    <property type="entry name" value="Winged helix-like DNA-binding domain superfamily/Winged helix DNA-binding domain"/>
    <property type="match status" value="1"/>
</dbReference>
<evidence type="ECO:0000256" key="7">
    <source>
        <dbReference type="PROSITE-ProRule" id="PRU01091"/>
    </source>
</evidence>
<dbReference type="InterPro" id="IPR011006">
    <property type="entry name" value="CheY-like_superfamily"/>
</dbReference>
<evidence type="ECO:0000259" key="9">
    <source>
        <dbReference type="PROSITE" id="PS51755"/>
    </source>
</evidence>
<dbReference type="RefSeq" id="WP_006908856.1">
    <property type="nucleotide sequence ID" value="NZ_JH932292.1"/>
</dbReference>
<dbReference type="SUPFAM" id="SSF46894">
    <property type="entry name" value="C-terminal effector domain of the bipartite response regulators"/>
    <property type="match status" value="1"/>
</dbReference>
<dbReference type="GO" id="GO:0000976">
    <property type="term" value="F:transcription cis-regulatory region binding"/>
    <property type="evidence" value="ECO:0007669"/>
    <property type="project" value="TreeGrafter"/>
</dbReference>
<evidence type="ECO:0000313" key="10">
    <source>
        <dbReference type="EMBL" id="EKB53470.1"/>
    </source>
</evidence>
<feature type="domain" description="OmpR/PhoB-type" evidence="9">
    <location>
        <begin position="125"/>
        <end position="223"/>
    </location>
</feature>
<keyword evidence="11" id="KW-1185">Reference proteome</keyword>
<proteinExistence type="predicted"/>
<dbReference type="CDD" id="cd18159">
    <property type="entry name" value="REC_OmpR_NsrR-like"/>
    <property type="match status" value="1"/>
</dbReference>
<dbReference type="CDD" id="cd00383">
    <property type="entry name" value="trans_reg_C"/>
    <property type="match status" value="1"/>
</dbReference>
<dbReference type="HOGENOM" id="CLU_000445_30_3_9"/>
<dbReference type="InterPro" id="IPR039420">
    <property type="entry name" value="WalR-like"/>
</dbReference>
<dbReference type="InterPro" id="IPR001789">
    <property type="entry name" value="Sig_transdc_resp-reg_receiver"/>
</dbReference>
<dbReference type="GO" id="GO:0006355">
    <property type="term" value="P:regulation of DNA-templated transcription"/>
    <property type="evidence" value="ECO:0007669"/>
    <property type="project" value="InterPro"/>
</dbReference>
<dbReference type="STRING" id="883111.HMPREF9706_01548"/>
<dbReference type="PANTHER" id="PTHR48111">
    <property type="entry name" value="REGULATOR OF RPOS"/>
    <property type="match status" value="1"/>
</dbReference>
<keyword evidence="1 6" id="KW-0597">Phosphoprotein</keyword>
<dbReference type="Gene3D" id="3.40.50.2300">
    <property type="match status" value="1"/>
</dbReference>